<comment type="similarity">
    <text evidence="2">Belongs to the band 7/mec-2 family.</text>
</comment>
<evidence type="ECO:0000256" key="5">
    <source>
        <dbReference type="SAM" id="Phobius"/>
    </source>
</evidence>
<dbReference type="InterPro" id="IPR018080">
    <property type="entry name" value="Band_7/stomatin-like_CS"/>
</dbReference>
<comment type="caution">
    <text evidence="7">The sequence shown here is derived from an EMBL/GenBank/DDBJ whole genome shotgun (WGS) entry which is preliminary data.</text>
</comment>
<reference evidence="8" key="1">
    <citation type="submission" date="2017-09" db="EMBL/GenBank/DDBJ databases">
        <title>Depth-based differentiation of microbial function through sediment-hosted aquifers and enrichment of novel symbionts in the deep terrestrial subsurface.</title>
        <authorList>
            <person name="Probst A.J."/>
            <person name="Ladd B."/>
            <person name="Jarett J.K."/>
            <person name="Geller-Mcgrath D.E."/>
            <person name="Sieber C.M.K."/>
            <person name="Emerson J.B."/>
            <person name="Anantharaman K."/>
            <person name="Thomas B.C."/>
            <person name="Malmstrom R."/>
            <person name="Stieglmeier M."/>
            <person name="Klingl A."/>
            <person name="Woyke T."/>
            <person name="Ryan C.M."/>
            <person name="Banfield J.F."/>
        </authorList>
    </citation>
    <scope>NUCLEOTIDE SEQUENCE [LARGE SCALE GENOMIC DNA]</scope>
</reference>
<dbReference type="PROSITE" id="PS01270">
    <property type="entry name" value="BAND_7"/>
    <property type="match status" value="1"/>
</dbReference>
<keyword evidence="5" id="KW-0812">Transmembrane</keyword>
<evidence type="ECO:0000256" key="3">
    <source>
        <dbReference type="ARBA" id="ARBA00023136"/>
    </source>
</evidence>
<dbReference type="AlphaFoldDB" id="A0A2M7TGW2"/>
<dbReference type="FunFam" id="3.30.479.30:FF:000004">
    <property type="entry name" value="Putative membrane protease family, stomatin"/>
    <property type="match status" value="1"/>
</dbReference>
<evidence type="ECO:0000256" key="2">
    <source>
        <dbReference type="ARBA" id="ARBA00008164"/>
    </source>
</evidence>
<dbReference type="SUPFAM" id="SSF117892">
    <property type="entry name" value="Band 7/SPFH domain"/>
    <property type="match status" value="1"/>
</dbReference>
<name>A0A2M7TGW2_UNCKA</name>
<proteinExistence type="inferred from homology"/>
<feature type="region of interest" description="Disordered" evidence="4">
    <location>
        <begin position="286"/>
        <end position="305"/>
    </location>
</feature>
<dbReference type="GO" id="GO:0005886">
    <property type="term" value="C:plasma membrane"/>
    <property type="evidence" value="ECO:0007669"/>
    <property type="project" value="InterPro"/>
</dbReference>
<evidence type="ECO:0000313" key="7">
    <source>
        <dbReference type="EMBL" id="PIZ45357.1"/>
    </source>
</evidence>
<dbReference type="InterPro" id="IPR001107">
    <property type="entry name" value="Band_7"/>
</dbReference>
<comment type="subcellular location">
    <subcellularLocation>
        <location evidence="1">Membrane</location>
    </subcellularLocation>
</comment>
<dbReference type="PANTHER" id="PTHR10264:SF19">
    <property type="entry name" value="AT06885P-RELATED"/>
    <property type="match status" value="1"/>
</dbReference>
<protein>
    <submittedName>
        <fullName evidence="7">SPFH/Band 7/PHB domain protein</fullName>
    </submittedName>
</protein>
<keyword evidence="5" id="KW-1133">Transmembrane helix</keyword>
<dbReference type="InterPro" id="IPR001972">
    <property type="entry name" value="Stomatin_HflK_fam"/>
</dbReference>
<dbReference type="PANTHER" id="PTHR10264">
    <property type="entry name" value="BAND 7 PROTEIN-RELATED"/>
    <property type="match status" value="1"/>
</dbReference>
<dbReference type="PRINTS" id="PR00721">
    <property type="entry name" value="STOMATIN"/>
</dbReference>
<dbReference type="InterPro" id="IPR036013">
    <property type="entry name" value="Band_7/SPFH_dom_sf"/>
</dbReference>
<gene>
    <name evidence="7" type="ORF">COY32_05365</name>
</gene>
<evidence type="ECO:0000256" key="4">
    <source>
        <dbReference type="SAM" id="MobiDB-lite"/>
    </source>
</evidence>
<feature type="transmembrane region" description="Helical" evidence="5">
    <location>
        <begin position="6"/>
        <end position="26"/>
    </location>
</feature>
<keyword evidence="3 5" id="KW-0472">Membrane</keyword>
<dbReference type="SMART" id="SM00244">
    <property type="entry name" value="PHB"/>
    <property type="match status" value="1"/>
</dbReference>
<feature type="compositionally biased region" description="Polar residues" evidence="4">
    <location>
        <begin position="292"/>
        <end position="305"/>
    </location>
</feature>
<dbReference type="Gene3D" id="3.30.479.30">
    <property type="entry name" value="Band 7 domain"/>
    <property type="match status" value="1"/>
</dbReference>
<dbReference type="Proteomes" id="UP000228920">
    <property type="component" value="Unassembled WGS sequence"/>
</dbReference>
<evidence type="ECO:0000259" key="6">
    <source>
        <dbReference type="SMART" id="SM00244"/>
    </source>
</evidence>
<evidence type="ECO:0000313" key="8">
    <source>
        <dbReference type="Proteomes" id="UP000228920"/>
    </source>
</evidence>
<dbReference type="Pfam" id="PF01145">
    <property type="entry name" value="Band_7"/>
    <property type="match status" value="1"/>
</dbReference>
<sequence length="305" mass="33718">MTIGSIFITIISITAIAALAASVRIVKQYEKGLILRLGKYRSTANSGLTFIFPFIETLQTTDMREKVINVPPQDVITKDNVGVTVDAVIYYKVVDPVKAEFEVENFDYAATTLAQTNLRNIIGDKLLDDTLTARDIINVDLRQVLDEATDSWGVKVTRVEVQKIDPPTDITHAMSQQMKAEREKRASILHAEGFKQSQILEAEGVRQKDILEAEGAAQARVLRANAEAEAVKQVAEAAEKYFTPRAELLRKLEVSEVVLQGSTKWVLPQDSSLINVLNLSDKEGAITPVPLRSNQNTSTPTPENL</sequence>
<dbReference type="InterPro" id="IPR043202">
    <property type="entry name" value="Band-7_stomatin-like"/>
</dbReference>
<feature type="domain" description="Band 7" evidence="6">
    <location>
        <begin position="21"/>
        <end position="178"/>
    </location>
</feature>
<organism evidence="7 8">
    <name type="scientific">candidate division WWE3 bacterium CG_4_10_14_0_2_um_filter_41_14</name>
    <dbReference type="NCBI Taxonomy" id="1975072"/>
    <lineage>
        <taxon>Bacteria</taxon>
        <taxon>Katanobacteria</taxon>
    </lineage>
</organism>
<dbReference type="EMBL" id="PFNL01000140">
    <property type="protein sequence ID" value="PIZ45357.1"/>
    <property type="molecule type" value="Genomic_DNA"/>
</dbReference>
<accession>A0A2M7TGW2</accession>
<evidence type="ECO:0000256" key="1">
    <source>
        <dbReference type="ARBA" id="ARBA00004370"/>
    </source>
</evidence>
<dbReference type="GO" id="GO:0098552">
    <property type="term" value="C:side of membrane"/>
    <property type="evidence" value="ECO:0007669"/>
    <property type="project" value="UniProtKB-ARBA"/>
</dbReference>